<protein>
    <submittedName>
        <fullName evidence="1">Uncharacterized protein</fullName>
    </submittedName>
</protein>
<dbReference type="RefSeq" id="XP_025368042.1">
    <property type="nucleotide sequence ID" value="XM_025510877.1"/>
</dbReference>
<dbReference type="AlphaFoldDB" id="A0A316VTQ8"/>
<dbReference type="GeneID" id="37032747"/>
<accession>A0A316VTQ8</accession>
<reference evidence="1 2" key="1">
    <citation type="journal article" date="2018" name="Mol. Biol. Evol.">
        <title>Broad Genomic Sampling Reveals a Smut Pathogenic Ancestry of the Fungal Clade Ustilaginomycotina.</title>
        <authorList>
            <person name="Kijpornyongpan T."/>
            <person name="Mondo S.J."/>
            <person name="Barry K."/>
            <person name="Sandor L."/>
            <person name="Lee J."/>
            <person name="Lipzen A."/>
            <person name="Pangilinan J."/>
            <person name="LaButti K."/>
            <person name="Hainaut M."/>
            <person name="Henrissat B."/>
            <person name="Grigoriev I.V."/>
            <person name="Spatafora J.W."/>
            <person name="Aime M.C."/>
        </authorList>
    </citation>
    <scope>NUCLEOTIDE SEQUENCE [LARGE SCALE GENOMIC DNA]</scope>
    <source>
        <strain evidence="1 2">MCA 4658</strain>
    </source>
</reference>
<sequence length="164" mass="17993">MKSCKNAGPIKRRLHVRRTRGPLGRSLACTTRLSYMAQSTLQSRNKSVTLALALALGPASCCIRSLVRQEHDLHVHVHVTRHFPPSPHAAFFLPPFARAYQNLVHHKLATLESLAEKGMGGRVTLISPVCAENTNSQQDDQRTKEGGASPVRLLALVGRSCVRT</sequence>
<dbReference type="InParanoid" id="A0A316VTQ8"/>
<gene>
    <name evidence="1" type="ORF">IE81DRAFT_200623</name>
</gene>
<organism evidence="1 2">
    <name type="scientific">Ceraceosorus guamensis</name>
    <dbReference type="NCBI Taxonomy" id="1522189"/>
    <lineage>
        <taxon>Eukaryota</taxon>
        <taxon>Fungi</taxon>
        <taxon>Dikarya</taxon>
        <taxon>Basidiomycota</taxon>
        <taxon>Ustilaginomycotina</taxon>
        <taxon>Exobasidiomycetes</taxon>
        <taxon>Ceraceosorales</taxon>
        <taxon>Ceraceosoraceae</taxon>
        <taxon>Ceraceosorus</taxon>
    </lineage>
</organism>
<dbReference type="Proteomes" id="UP000245783">
    <property type="component" value="Unassembled WGS sequence"/>
</dbReference>
<evidence type="ECO:0000313" key="2">
    <source>
        <dbReference type="Proteomes" id="UP000245783"/>
    </source>
</evidence>
<keyword evidence="2" id="KW-1185">Reference proteome</keyword>
<proteinExistence type="predicted"/>
<evidence type="ECO:0000313" key="1">
    <source>
        <dbReference type="EMBL" id="PWN40882.1"/>
    </source>
</evidence>
<dbReference type="EMBL" id="KZ819404">
    <property type="protein sequence ID" value="PWN40882.1"/>
    <property type="molecule type" value="Genomic_DNA"/>
</dbReference>
<name>A0A316VTQ8_9BASI</name>